<dbReference type="Proteomes" id="UP000287609">
    <property type="component" value="Unassembled WGS sequence"/>
</dbReference>
<evidence type="ECO:0000256" key="1">
    <source>
        <dbReference type="SAM" id="Phobius"/>
    </source>
</evidence>
<dbReference type="GO" id="GO:0016020">
    <property type="term" value="C:membrane"/>
    <property type="evidence" value="ECO:0007669"/>
    <property type="project" value="InterPro"/>
</dbReference>
<dbReference type="Pfam" id="PF02325">
    <property type="entry name" value="CCB3_YggT"/>
    <property type="match status" value="1"/>
</dbReference>
<proteinExistence type="predicted"/>
<evidence type="ECO:0000313" key="3">
    <source>
        <dbReference type="Proteomes" id="UP000287609"/>
    </source>
</evidence>
<protein>
    <submittedName>
        <fullName evidence="2">Hemolysin</fullName>
    </submittedName>
</protein>
<sequence>MYFCSLMGMLFGLLYIMLRIIDWLLEAYIAVLFIRMILDWVMALTRWTPRGIASTLVRIVYQLTEPPLRWLRRYIKPIPLGPIYFDTSFLVLYFALIVLRIII</sequence>
<feature type="transmembrane region" description="Helical" evidence="1">
    <location>
        <begin position="83"/>
        <end position="102"/>
    </location>
</feature>
<evidence type="ECO:0000313" key="2">
    <source>
        <dbReference type="EMBL" id="RSX55664.1"/>
    </source>
</evidence>
<accession>A0A430FS13</accession>
<feature type="transmembrane region" description="Helical" evidence="1">
    <location>
        <begin position="12"/>
        <end position="38"/>
    </location>
</feature>
<gene>
    <name evidence="2" type="ORF">D2E26_0227</name>
</gene>
<name>A0A430FS13_9BIFI</name>
<keyword evidence="1" id="KW-0812">Transmembrane</keyword>
<dbReference type="InterPro" id="IPR003425">
    <property type="entry name" value="CCB3/YggT"/>
</dbReference>
<comment type="caution">
    <text evidence="2">The sequence shown here is derived from an EMBL/GenBank/DDBJ whole genome shotgun (WGS) entry which is preliminary data.</text>
</comment>
<keyword evidence="1" id="KW-1133">Transmembrane helix</keyword>
<organism evidence="2 3">
    <name type="scientific">Bifidobacterium dolichotidis</name>
    <dbReference type="NCBI Taxonomy" id="2306976"/>
    <lineage>
        <taxon>Bacteria</taxon>
        <taxon>Bacillati</taxon>
        <taxon>Actinomycetota</taxon>
        <taxon>Actinomycetes</taxon>
        <taxon>Bifidobacteriales</taxon>
        <taxon>Bifidobacteriaceae</taxon>
        <taxon>Bifidobacterium</taxon>
    </lineage>
</organism>
<dbReference type="EMBL" id="QXGM01000001">
    <property type="protein sequence ID" value="RSX55664.1"/>
    <property type="molecule type" value="Genomic_DNA"/>
</dbReference>
<keyword evidence="1" id="KW-0472">Membrane</keyword>
<keyword evidence="3" id="KW-1185">Reference proteome</keyword>
<dbReference type="AlphaFoldDB" id="A0A430FS13"/>
<reference evidence="2 3" key="1">
    <citation type="submission" date="2018-09" db="EMBL/GenBank/DDBJ databases">
        <title>Characterization of the phylogenetic diversity of five novel species belonging to the genus Bifidobacterium.</title>
        <authorList>
            <person name="Lugli G.A."/>
            <person name="Duranti S."/>
            <person name="Milani C."/>
        </authorList>
    </citation>
    <scope>NUCLEOTIDE SEQUENCE [LARGE SCALE GENOMIC DNA]</scope>
    <source>
        <strain evidence="2 3">2036B</strain>
    </source>
</reference>